<keyword evidence="1" id="KW-1133">Transmembrane helix</keyword>
<dbReference type="EMBL" id="JBHMAH010000003">
    <property type="protein sequence ID" value="MFB9859608.1"/>
    <property type="molecule type" value="Genomic_DNA"/>
</dbReference>
<feature type="transmembrane region" description="Helical" evidence="1">
    <location>
        <begin position="20"/>
        <end position="42"/>
    </location>
</feature>
<keyword evidence="1" id="KW-0472">Membrane</keyword>
<sequence>MISVWAVTVFGEISWLWNNMVGAVVAIGVGYLVSMVTPAPAAEKIQGLTLGKIQEGIVTRAETAESVDVVEEEKETTRWPIYLVIYFFIVIAFLLYLQNM</sequence>
<name>A0ABV5Z0L9_9STAP</name>
<keyword evidence="3" id="KW-1185">Reference proteome</keyword>
<evidence type="ECO:0000256" key="1">
    <source>
        <dbReference type="SAM" id="Phobius"/>
    </source>
</evidence>
<evidence type="ECO:0000313" key="2">
    <source>
        <dbReference type="EMBL" id="MFB9859608.1"/>
    </source>
</evidence>
<dbReference type="Proteomes" id="UP001589740">
    <property type="component" value="Unassembled WGS sequence"/>
</dbReference>
<comment type="caution">
    <text evidence="2">The sequence shown here is derived from an EMBL/GenBank/DDBJ whole genome shotgun (WGS) entry which is preliminary data.</text>
</comment>
<proteinExistence type="predicted"/>
<gene>
    <name evidence="2" type="ORF">ACFFLE_00600</name>
</gene>
<dbReference type="RefSeq" id="WP_380569250.1">
    <property type="nucleotide sequence ID" value="NZ_JBHMAH010000003.1"/>
</dbReference>
<reference evidence="2 3" key="1">
    <citation type="submission" date="2024-09" db="EMBL/GenBank/DDBJ databases">
        <authorList>
            <person name="Sun Q."/>
            <person name="Mori K."/>
        </authorList>
    </citation>
    <scope>NUCLEOTIDE SEQUENCE [LARGE SCALE GENOMIC DNA]</scope>
    <source>
        <strain evidence="2 3">JCM 12822</strain>
    </source>
</reference>
<protein>
    <recommendedName>
        <fullName evidence="4">Sodium:solute symporter family protein</fullName>
    </recommendedName>
</protein>
<keyword evidence="1" id="KW-0812">Transmembrane</keyword>
<organism evidence="2 3">
    <name type="scientific">Salinicoccus siamensis</name>
    <dbReference type="NCBI Taxonomy" id="381830"/>
    <lineage>
        <taxon>Bacteria</taxon>
        <taxon>Bacillati</taxon>
        <taxon>Bacillota</taxon>
        <taxon>Bacilli</taxon>
        <taxon>Bacillales</taxon>
        <taxon>Staphylococcaceae</taxon>
        <taxon>Salinicoccus</taxon>
    </lineage>
</organism>
<evidence type="ECO:0000313" key="3">
    <source>
        <dbReference type="Proteomes" id="UP001589740"/>
    </source>
</evidence>
<evidence type="ECO:0008006" key="4">
    <source>
        <dbReference type="Google" id="ProtNLM"/>
    </source>
</evidence>
<feature type="transmembrane region" description="Helical" evidence="1">
    <location>
        <begin position="79"/>
        <end position="97"/>
    </location>
</feature>
<accession>A0ABV5Z0L9</accession>